<dbReference type="Proteomes" id="UP000281406">
    <property type="component" value="Unassembled WGS sequence"/>
</dbReference>
<gene>
    <name evidence="1" type="ORF">DPX16_19228</name>
</gene>
<dbReference type="EMBL" id="RJVU01018281">
    <property type="protein sequence ID" value="ROL51709.1"/>
    <property type="molecule type" value="Genomic_DNA"/>
</dbReference>
<name>A0A3N0YZI1_ANAGA</name>
<evidence type="ECO:0000313" key="1">
    <source>
        <dbReference type="EMBL" id="ROL51709.1"/>
    </source>
</evidence>
<proteinExistence type="predicted"/>
<sequence>MLSNTEKELIVQIWDKMIPVAEEIGSEALLRYQRQFRAFALPREENRPGFSRRCEEHKHTCYYVGTTKQVPCLSTANTSYKLQGVSVELIQYTSSGSFQIRDIM</sequence>
<dbReference type="AlphaFoldDB" id="A0A3N0YZI1"/>
<accession>A0A3N0YZI1</accession>
<evidence type="ECO:0000313" key="2">
    <source>
        <dbReference type="Proteomes" id="UP000281406"/>
    </source>
</evidence>
<reference evidence="1 2" key="1">
    <citation type="submission" date="2018-10" db="EMBL/GenBank/DDBJ databases">
        <title>Genome assembly for a Yunnan-Guizhou Plateau 3E fish, Anabarilius grahami (Regan), and its evolutionary and genetic applications.</title>
        <authorList>
            <person name="Jiang W."/>
        </authorList>
    </citation>
    <scope>NUCLEOTIDE SEQUENCE [LARGE SCALE GENOMIC DNA]</scope>
    <source>
        <strain evidence="1">AG-KIZ</strain>
        <tissue evidence="1">Muscle</tissue>
    </source>
</reference>
<protein>
    <submittedName>
        <fullName evidence="1">Uncharacterized protein</fullName>
    </submittedName>
</protein>
<organism evidence="1 2">
    <name type="scientific">Anabarilius grahami</name>
    <name type="common">Kanglang fish</name>
    <name type="synonym">Barilius grahami</name>
    <dbReference type="NCBI Taxonomy" id="495550"/>
    <lineage>
        <taxon>Eukaryota</taxon>
        <taxon>Metazoa</taxon>
        <taxon>Chordata</taxon>
        <taxon>Craniata</taxon>
        <taxon>Vertebrata</taxon>
        <taxon>Euteleostomi</taxon>
        <taxon>Actinopterygii</taxon>
        <taxon>Neopterygii</taxon>
        <taxon>Teleostei</taxon>
        <taxon>Ostariophysi</taxon>
        <taxon>Cypriniformes</taxon>
        <taxon>Xenocyprididae</taxon>
        <taxon>Xenocypridinae</taxon>
        <taxon>Xenocypridinae incertae sedis</taxon>
        <taxon>Anabarilius</taxon>
    </lineage>
</organism>
<comment type="caution">
    <text evidence="1">The sequence shown here is derived from an EMBL/GenBank/DDBJ whole genome shotgun (WGS) entry which is preliminary data.</text>
</comment>
<keyword evidence="2" id="KW-1185">Reference proteome</keyword>